<feature type="domain" description="Heterokaryon incompatibility" evidence="1">
    <location>
        <begin position="58"/>
        <end position="245"/>
    </location>
</feature>
<proteinExistence type="predicted"/>
<dbReference type="EMBL" id="JAGPXF010000005">
    <property type="protein sequence ID" value="KAH7241380.1"/>
    <property type="molecule type" value="Genomic_DNA"/>
</dbReference>
<evidence type="ECO:0000313" key="2">
    <source>
        <dbReference type="EMBL" id="KAH7241380.1"/>
    </source>
</evidence>
<name>A0A8K0WA15_9HYPO</name>
<evidence type="ECO:0000313" key="3">
    <source>
        <dbReference type="Proteomes" id="UP000813427"/>
    </source>
</evidence>
<evidence type="ECO:0000259" key="1">
    <source>
        <dbReference type="Pfam" id="PF06985"/>
    </source>
</evidence>
<keyword evidence="3" id="KW-1185">Reference proteome</keyword>
<feature type="non-terminal residue" evidence="2">
    <location>
        <position position="418"/>
    </location>
</feature>
<dbReference type="PANTHER" id="PTHR24148">
    <property type="entry name" value="ANKYRIN REPEAT DOMAIN-CONTAINING PROTEIN 39 HOMOLOG-RELATED"/>
    <property type="match status" value="1"/>
</dbReference>
<dbReference type="Pfam" id="PF06985">
    <property type="entry name" value="HET"/>
    <property type="match status" value="1"/>
</dbReference>
<protein>
    <submittedName>
        <fullName evidence="2">Heterokaryon incompatibility protein-domain-containing protein</fullName>
    </submittedName>
</protein>
<dbReference type="AlphaFoldDB" id="A0A8K0WA15"/>
<dbReference type="Proteomes" id="UP000813427">
    <property type="component" value="Unassembled WGS sequence"/>
</dbReference>
<dbReference type="InterPro" id="IPR052895">
    <property type="entry name" value="HetReg/Transcr_Mod"/>
</dbReference>
<dbReference type="PANTHER" id="PTHR24148:SF64">
    <property type="entry name" value="HETEROKARYON INCOMPATIBILITY DOMAIN-CONTAINING PROTEIN"/>
    <property type="match status" value="1"/>
</dbReference>
<sequence length="418" mass="47677">MDIEPLLKYFVSKRVPYPEPSGSHQIRLMALVPGKWSDGISCEVFRVSWEGIPKMLEYKALSYAWGLPSRNDSTVLVNDCPVKVTINLEQALKYERSPDKYVILWVDALCIDQKNNSERTFQVSQMGRIYSKATEVVVFLGHGLGERSTTRGRTKQLDQYRFESTSADTLYTSRFLARWKAPRIPRRVTESDVFCLISILSRARHLVDPFASLNGISQVALTALFEGLRKLLISRWWDRIWVVQEAVLAKAITVRFGNASAPWELLADVAGLCSQHRIYSKLQQVSASDIKVLSLLSKATDINVLRQTWRQNEKPSLLFVLRKFSSRQASDERDKIYALLGLCNSDIPLTPDYSRTTTEAYRETTIDIIRASNTLEVLSGDVGRKNRQDLPSWVPDWSATFGDHDRERVPFLSQYNAC</sequence>
<gene>
    <name evidence="2" type="ORF">BKA59DRAFT_439652</name>
</gene>
<dbReference type="InterPro" id="IPR010730">
    <property type="entry name" value="HET"/>
</dbReference>
<reference evidence="2" key="1">
    <citation type="journal article" date="2021" name="Nat. Commun.">
        <title>Genetic determinants of endophytism in the Arabidopsis root mycobiome.</title>
        <authorList>
            <person name="Mesny F."/>
            <person name="Miyauchi S."/>
            <person name="Thiergart T."/>
            <person name="Pickel B."/>
            <person name="Atanasova L."/>
            <person name="Karlsson M."/>
            <person name="Huettel B."/>
            <person name="Barry K.W."/>
            <person name="Haridas S."/>
            <person name="Chen C."/>
            <person name="Bauer D."/>
            <person name="Andreopoulos W."/>
            <person name="Pangilinan J."/>
            <person name="LaButti K."/>
            <person name="Riley R."/>
            <person name="Lipzen A."/>
            <person name="Clum A."/>
            <person name="Drula E."/>
            <person name="Henrissat B."/>
            <person name="Kohler A."/>
            <person name="Grigoriev I.V."/>
            <person name="Martin F.M."/>
            <person name="Hacquard S."/>
        </authorList>
    </citation>
    <scope>NUCLEOTIDE SEQUENCE</scope>
    <source>
        <strain evidence="2">MPI-SDFR-AT-0068</strain>
    </source>
</reference>
<dbReference type="OrthoDB" id="3557394at2759"/>
<accession>A0A8K0WA15</accession>
<organism evidence="2 3">
    <name type="scientific">Fusarium tricinctum</name>
    <dbReference type="NCBI Taxonomy" id="61284"/>
    <lineage>
        <taxon>Eukaryota</taxon>
        <taxon>Fungi</taxon>
        <taxon>Dikarya</taxon>
        <taxon>Ascomycota</taxon>
        <taxon>Pezizomycotina</taxon>
        <taxon>Sordariomycetes</taxon>
        <taxon>Hypocreomycetidae</taxon>
        <taxon>Hypocreales</taxon>
        <taxon>Nectriaceae</taxon>
        <taxon>Fusarium</taxon>
        <taxon>Fusarium tricinctum species complex</taxon>
    </lineage>
</organism>
<comment type="caution">
    <text evidence="2">The sequence shown here is derived from an EMBL/GenBank/DDBJ whole genome shotgun (WGS) entry which is preliminary data.</text>
</comment>